<evidence type="ECO:0000256" key="11">
    <source>
        <dbReference type="ARBA" id="ARBA00023204"/>
    </source>
</evidence>
<dbReference type="EC" id="6.5.1.2" evidence="2 15"/>
<dbReference type="Gene3D" id="6.20.10.30">
    <property type="match status" value="1"/>
</dbReference>
<dbReference type="AlphaFoldDB" id="A0A1I3W124"/>
<evidence type="ECO:0000256" key="3">
    <source>
        <dbReference type="ARBA" id="ARBA00013308"/>
    </source>
</evidence>
<keyword evidence="10 15" id="KW-0520">NAD</keyword>
<keyword evidence="9 15" id="KW-0460">Magnesium</keyword>
<dbReference type="InterPro" id="IPR018239">
    <property type="entry name" value="DNA_ligase_AS"/>
</dbReference>
<dbReference type="CDD" id="cd17748">
    <property type="entry name" value="BRCT_DNA_ligase_like"/>
    <property type="match status" value="1"/>
</dbReference>
<keyword evidence="12 15" id="KW-0464">Manganese</keyword>
<dbReference type="InterPro" id="IPR001679">
    <property type="entry name" value="DNA_ligase"/>
</dbReference>
<protein>
    <recommendedName>
        <fullName evidence="3 15">DNA ligase</fullName>
        <ecNumber evidence="2 15">6.5.1.2</ecNumber>
    </recommendedName>
    <alternativeName>
        <fullName evidence="15">Polydeoxyribonucleotide synthase [NAD(+)]</fullName>
    </alternativeName>
</protein>
<comment type="similarity">
    <text evidence="14 15">Belongs to the NAD-dependent DNA ligase family. LigA subfamily.</text>
</comment>
<dbReference type="HAMAP" id="MF_01588">
    <property type="entry name" value="DNA_ligase_A"/>
    <property type="match status" value="1"/>
</dbReference>
<dbReference type="Gene3D" id="3.40.50.10190">
    <property type="entry name" value="BRCT domain"/>
    <property type="match status" value="1"/>
</dbReference>
<dbReference type="NCBIfam" id="TIGR00575">
    <property type="entry name" value="dnlj"/>
    <property type="match status" value="1"/>
</dbReference>
<evidence type="ECO:0000313" key="19">
    <source>
        <dbReference type="Proteomes" id="UP000199589"/>
    </source>
</evidence>
<dbReference type="InterPro" id="IPR036420">
    <property type="entry name" value="BRCT_dom_sf"/>
</dbReference>
<feature type="binding site" evidence="15">
    <location>
        <position position="427"/>
    </location>
    <ligand>
        <name>Zn(2+)</name>
        <dbReference type="ChEBI" id="CHEBI:29105"/>
    </ligand>
</feature>
<dbReference type="SUPFAM" id="SSF52113">
    <property type="entry name" value="BRCT domain"/>
    <property type="match status" value="1"/>
</dbReference>
<dbReference type="FunFam" id="1.10.150.20:FF:000006">
    <property type="entry name" value="DNA ligase"/>
    <property type="match status" value="1"/>
</dbReference>
<dbReference type="SMART" id="SM00292">
    <property type="entry name" value="BRCT"/>
    <property type="match status" value="1"/>
</dbReference>
<dbReference type="GO" id="GO:0006281">
    <property type="term" value="P:DNA repair"/>
    <property type="evidence" value="ECO:0007669"/>
    <property type="project" value="UniProtKB-KW"/>
</dbReference>
<dbReference type="SUPFAM" id="SSF56091">
    <property type="entry name" value="DNA ligase/mRNA capping enzyme, catalytic domain"/>
    <property type="match status" value="1"/>
</dbReference>
<accession>A0A1I3W124</accession>
<evidence type="ECO:0000256" key="13">
    <source>
        <dbReference type="ARBA" id="ARBA00034005"/>
    </source>
</evidence>
<dbReference type="Pfam" id="PF03119">
    <property type="entry name" value="DNA_ligase_ZBD"/>
    <property type="match status" value="1"/>
</dbReference>
<evidence type="ECO:0000256" key="1">
    <source>
        <dbReference type="ARBA" id="ARBA00004067"/>
    </source>
</evidence>
<dbReference type="Proteomes" id="UP000199589">
    <property type="component" value="Unassembled WGS sequence"/>
</dbReference>
<dbReference type="InterPro" id="IPR004150">
    <property type="entry name" value="NAD_DNA_ligase_OB"/>
</dbReference>
<proteinExistence type="inferred from homology"/>
<gene>
    <name evidence="15" type="primary">ligA</name>
    <name evidence="18" type="ORF">SAMN04488569_10068</name>
</gene>
<comment type="function">
    <text evidence="1 15">DNA ligase that catalyzes the formation of phosphodiester linkages between 5'-phosphoryl and 3'-hydroxyl groups in double-stranded DNA using NAD as a coenzyme and as the energy source for the reaction. It is essential for DNA replication and repair of damaged DNA.</text>
</comment>
<evidence type="ECO:0000256" key="5">
    <source>
        <dbReference type="ARBA" id="ARBA00022705"/>
    </source>
</evidence>
<evidence type="ECO:0000256" key="16">
    <source>
        <dbReference type="RuleBase" id="RU000618"/>
    </source>
</evidence>
<dbReference type="CDD" id="cd00114">
    <property type="entry name" value="LIGANc"/>
    <property type="match status" value="1"/>
</dbReference>
<sequence length="673" mass="75651">MVLDNDFRQAQARVDELITLLDRYSHEYYVLDRPTIPDSEYDKLYQELLKLEEMYPALIQQDSPSQRVGGTLLPGFEKVEHDLPMLSLDNAFDLEDLRAFDKRVRQLVDDGEVEYECELKIDGLAVSLKYANGKLVQAVTRGDGRVGENVTGNVRTIKAIPLKLKRAVTIEARGEIYMPKSSFIQLNEEREEQGDAVFANPRNAAAGTLRNLNPQVTASRNLNVFLYSMVQYGDLNVETQSEALNSLDKLGLRTNPERTVFHSIEDVWTYIEEYQEKRTSLPYEIDGIVIKVNRFDEQEQAGYTVKAPRWAIAYKFPAEEAKTTVNEIEWSVGRTGVVTPTAIMDPVHLAGTTVQRASLHNVDLIKEKDIRIKDTVFVRKAGDIIPEVVRVDFDSRSKETEPCPIPTHCPACQSELVHLEEEVALRCVNPKCPAQAKERLIHFVSRNAMNIDGLGEKIVIQLFEKQLVQDVSDLYQLNKEELLTLDKIADKSAENLLNAIESSKSNSLERLLFGLGIKHVGAKAARLLAEEYETIENIRQASIEDIQSIDGIGEIIAESIVAFFELEDAVDLIDKLKSFGVNMNYTGVKKQEAVNADSYFNGKTVVITGKLEHFKRDDLKEELTSLGANVTGSISKKTDLLIAGTDAGSKLDKAQELEVSVWNEKKLLKELSK</sequence>
<evidence type="ECO:0000256" key="8">
    <source>
        <dbReference type="ARBA" id="ARBA00022833"/>
    </source>
</evidence>
<evidence type="ECO:0000256" key="6">
    <source>
        <dbReference type="ARBA" id="ARBA00022723"/>
    </source>
</evidence>
<keyword evidence="8 15" id="KW-0862">Zinc</keyword>
<dbReference type="Pfam" id="PF00533">
    <property type="entry name" value="BRCT"/>
    <property type="match status" value="1"/>
</dbReference>
<dbReference type="Gene3D" id="1.10.287.610">
    <property type="entry name" value="Helix hairpin bin"/>
    <property type="match status" value="1"/>
</dbReference>
<dbReference type="GO" id="GO:0003911">
    <property type="term" value="F:DNA ligase (NAD+) activity"/>
    <property type="evidence" value="ECO:0007669"/>
    <property type="project" value="UniProtKB-UniRule"/>
</dbReference>
<evidence type="ECO:0000256" key="7">
    <source>
        <dbReference type="ARBA" id="ARBA00022763"/>
    </source>
</evidence>
<dbReference type="Gene3D" id="3.30.470.30">
    <property type="entry name" value="DNA ligase/mRNA capping enzyme"/>
    <property type="match status" value="1"/>
</dbReference>
<dbReference type="InterPro" id="IPR013840">
    <property type="entry name" value="DNAligase_N"/>
</dbReference>
<feature type="binding site" evidence="15">
    <location>
        <position position="291"/>
    </location>
    <ligand>
        <name>NAD(+)</name>
        <dbReference type="ChEBI" id="CHEBI:57540"/>
    </ligand>
</feature>
<dbReference type="Gene3D" id="1.10.150.20">
    <property type="entry name" value="5' to 3' exonuclease, C-terminal subdomain"/>
    <property type="match status" value="2"/>
</dbReference>
<feature type="active site" description="N6-AMP-lysine intermediate" evidence="15">
    <location>
        <position position="120"/>
    </location>
</feature>
<feature type="binding site" evidence="15">
    <location>
        <position position="409"/>
    </location>
    <ligand>
        <name>Zn(2+)</name>
        <dbReference type="ChEBI" id="CHEBI:29105"/>
    </ligand>
</feature>
<dbReference type="PANTHER" id="PTHR23389:SF9">
    <property type="entry name" value="DNA LIGASE"/>
    <property type="match status" value="1"/>
</dbReference>
<evidence type="ECO:0000313" key="18">
    <source>
        <dbReference type="EMBL" id="SFK01122.1"/>
    </source>
</evidence>
<dbReference type="InterPro" id="IPR013839">
    <property type="entry name" value="DNAligase_adenylation"/>
</dbReference>
<dbReference type="GO" id="GO:0005829">
    <property type="term" value="C:cytosol"/>
    <property type="evidence" value="ECO:0007669"/>
    <property type="project" value="TreeGrafter"/>
</dbReference>
<dbReference type="Pfam" id="PF01653">
    <property type="entry name" value="DNA_ligase_aden"/>
    <property type="match status" value="1"/>
</dbReference>
<keyword evidence="11 15" id="KW-0234">DNA repair</keyword>
<evidence type="ECO:0000256" key="15">
    <source>
        <dbReference type="HAMAP-Rule" id="MF_01588"/>
    </source>
</evidence>
<dbReference type="SMART" id="SM00278">
    <property type="entry name" value="HhH1"/>
    <property type="match status" value="3"/>
</dbReference>
<name>A0A1I3W124_9LACT</name>
<keyword evidence="7 15" id="KW-0227">DNA damage</keyword>
<dbReference type="GO" id="GO:0006260">
    <property type="term" value="P:DNA replication"/>
    <property type="evidence" value="ECO:0007669"/>
    <property type="project" value="UniProtKB-KW"/>
</dbReference>
<dbReference type="RefSeq" id="WP_091895989.1">
    <property type="nucleotide sequence ID" value="NZ_FOSJ01000006.1"/>
</dbReference>
<dbReference type="PROSITE" id="PS50172">
    <property type="entry name" value="BRCT"/>
    <property type="match status" value="1"/>
</dbReference>
<dbReference type="PIRSF" id="PIRSF001604">
    <property type="entry name" value="LigA"/>
    <property type="match status" value="1"/>
</dbReference>
<dbReference type="InterPro" id="IPR033136">
    <property type="entry name" value="DNA_ligase_CS"/>
</dbReference>
<evidence type="ECO:0000256" key="4">
    <source>
        <dbReference type="ARBA" id="ARBA00022598"/>
    </source>
</evidence>
<dbReference type="Pfam" id="PF14520">
    <property type="entry name" value="HHH_5"/>
    <property type="match status" value="1"/>
</dbReference>
<feature type="binding site" evidence="15">
    <location>
        <begin position="38"/>
        <end position="42"/>
    </location>
    <ligand>
        <name>NAD(+)</name>
        <dbReference type="ChEBI" id="CHEBI:57540"/>
    </ligand>
</feature>
<feature type="binding site" evidence="15">
    <location>
        <position position="118"/>
    </location>
    <ligand>
        <name>NAD(+)</name>
        <dbReference type="ChEBI" id="CHEBI:57540"/>
    </ligand>
</feature>
<comment type="cofactor">
    <cofactor evidence="15">
        <name>Mg(2+)</name>
        <dbReference type="ChEBI" id="CHEBI:18420"/>
    </cofactor>
    <cofactor evidence="15">
        <name>Mn(2+)</name>
        <dbReference type="ChEBI" id="CHEBI:29035"/>
    </cofactor>
</comment>
<feature type="binding site" evidence="15">
    <location>
        <begin position="87"/>
        <end position="88"/>
    </location>
    <ligand>
        <name>NAD(+)</name>
        <dbReference type="ChEBI" id="CHEBI:57540"/>
    </ligand>
</feature>
<dbReference type="Gene3D" id="2.40.50.140">
    <property type="entry name" value="Nucleic acid-binding proteins"/>
    <property type="match status" value="1"/>
</dbReference>
<dbReference type="InterPro" id="IPR004149">
    <property type="entry name" value="Znf_DNAligase_C4"/>
</dbReference>
<keyword evidence="6 15" id="KW-0479">Metal-binding</keyword>
<dbReference type="FunFam" id="3.30.470.30:FF:000001">
    <property type="entry name" value="DNA ligase"/>
    <property type="match status" value="1"/>
</dbReference>
<dbReference type="PROSITE" id="PS01056">
    <property type="entry name" value="DNA_LIGASE_N2"/>
    <property type="match status" value="1"/>
</dbReference>
<dbReference type="Pfam" id="PF12826">
    <property type="entry name" value="HHH_2"/>
    <property type="match status" value="1"/>
</dbReference>
<evidence type="ECO:0000256" key="14">
    <source>
        <dbReference type="ARBA" id="ARBA00060881"/>
    </source>
</evidence>
<dbReference type="InterPro" id="IPR001357">
    <property type="entry name" value="BRCT_dom"/>
</dbReference>
<dbReference type="InterPro" id="IPR041663">
    <property type="entry name" value="DisA/LigA_HHH"/>
</dbReference>
<feature type="binding site" evidence="15">
    <location>
        <position position="315"/>
    </location>
    <ligand>
        <name>NAD(+)</name>
        <dbReference type="ChEBI" id="CHEBI:57540"/>
    </ligand>
</feature>
<evidence type="ECO:0000256" key="9">
    <source>
        <dbReference type="ARBA" id="ARBA00022842"/>
    </source>
</evidence>
<keyword evidence="5 15" id="KW-0235">DNA replication</keyword>
<keyword evidence="19" id="KW-1185">Reference proteome</keyword>
<dbReference type="SUPFAM" id="SSF50249">
    <property type="entry name" value="Nucleic acid-binding proteins"/>
    <property type="match status" value="1"/>
</dbReference>
<dbReference type="FunFam" id="2.40.50.140:FF:000012">
    <property type="entry name" value="DNA ligase"/>
    <property type="match status" value="1"/>
</dbReference>
<feature type="binding site" evidence="15">
    <location>
        <position position="412"/>
    </location>
    <ligand>
        <name>Zn(2+)</name>
        <dbReference type="ChEBI" id="CHEBI:29105"/>
    </ligand>
</feature>
<feature type="domain" description="BRCT" evidence="17">
    <location>
        <begin position="595"/>
        <end position="673"/>
    </location>
</feature>
<feature type="binding site" evidence="15">
    <location>
        <position position="175"/>
    </location>
    <ligand>
        <name>NAD(+)</name>
        <dbReference type="ChEBI" id="CHEBI:57540"/>
    </ligand>
</feature>
<organism evidence="18 19">
    <name type="scientific">Marinilactibacillus piezotolerans</name>
    <dbReference type="NCBI Taxonomy" id="258723"/>
    <lineage>
        <taxon>Bacteria</taxon>
        <taxon>Bacillati</taxon>
        <taxon>Bacillota</taxon>
        <taxon>Bacilli</taxon>
        <taxon>Lactobacillales</taxon>
        <taxon>Carnobacteriaceae</taxon>
        <taxon>Marinilactibacillus</taxon>
    </lineage>
</organism>
<feature type="binding site" evidence="15">
    <location>
        <position position="432"/>
    </location>
    <ligand>
        <name>Zn(2+)</name>
        <dbReference type="ChEBI" id="CHEBI:29105"/>
    </ligand>
</feature>
<feature type="binding site" evidence="15">
    <location>
        <position position="141"/>
    </location>
    <ligand>
        <name>NAD(+)</name>
        <dbReference type="ChEBI" id="CHEBI:57540"/>
    </ligand>
</feature>
<dbReference type="EMBL" id="FOSJ01000006">
    <property type="protein sequence ID" value="SFK01122.1"/>
    <property type="molecule type" value="Genomic_DNA"/>
</dbReference>
<evidence type="ECO:0000256" key="10">
    <source>
        <dbReference type="ARBA" id="ARBA00023027"/>
    </source>
</evidence>
<dbReference type="NCBIfam" id="NF005932">
    <property type="entry name" value="PRK07956.1"/>
    <property type="match status" value="1"/>
</dbReference>
<reference evidence="19" key="1">
    <citation type="submission" date="2016-10" db="EMBL/GenBank/DDBJ databases">
        <authorList>
            <person name="Varghese N."/>
            <person name="Submissions S."/>
        </authorList>
    </citation>
    <scope>NUCLEOTIDE SEQUENCE [LARGE SCALE GENOMIC DNA]</scope>
    <source>
        <strain evidence="19">DSM 16108</strain>
    </source>
</reference>
<dbReference type="Pfam" id="PF03120">
    <property type="entry name" value="OB_DNA_ligase"/>
    <property type="match status" value="1"/>
</dbReference>
<comment type="catalytic activity">
    <reaction evidence="13 15 16">
        <text>NAD(+) + (deoxyribonucleotide)n-3'-hydroxyl + 5'-phospho-(deoxyribonucleotide)m = (deoxyribonucleotide)n+m + AMP + beta-nicotinamide D-nucleotide.</text>
        <dbReference type="EC" id="6.5.1.2"/>
    </reaction>
</comment>
<dbReference type="InterPro" id="IPR010994">
    <property type="entry name" value="RuvA_2-like"/>
</dbReference>
<dbReference type="PANTHER" id="PTHR23389">
    <property type="entry name" value="CHROMOSOME TRANSMISSION FIDELITY FACTOR 18"/>
    <property type="match status" value="1"/>
</dbReference>
<evidence type="ECO:0000256" key="2">
    <source>
        <dbReference type="ARBA" id="ARBA00012722"/>
    </source>
</evidence>
<keyword evidence="4 15" id="KW-0436">Ligase</keyword>
<dbReference type="OrthoDB" id="9759736at2"/>
<dbReference type="InterPro" id="IPR003583">
    <property type="entry name" value="Hlx-hairpin-Hlx_DNA-bd_motif"/>
</dbReference>
<dbReference type="FunFam" id="1.10.150.20:FF:000007">
    <property type="entry name" value="DNA ligase"/>
    <property type="match status" value="1"/>
</dbReference>
<dbReference type="GO" id="GO:0046872">
    <property type="term" value="F:metal ion binding"/>
    <property type="evidence" value="ECO:0007669"/>
    <property type="project" value="UniProtKB-KW"/>
</dbReference>
<evidence type="ECO:0000256" key="12">
    <source>
        <dbReference type="ARBA" id="ARBA00023211"/>
    </source>
</evidence>
<dbReference type="InterPro" id="IPR012340">
    <property type="entry name" value="NA-bd_OB-fold"/>
</dbReference>
<dbReference type="STRING" id="258723.GCA_900169305_01885"/>
<dbReference type="SMART" id="SM00532">
    <property type="entry name" value="LIGANc"/>
    <property type="match status" value="1"/>
</dbReference>
<dbReference type="GO" id="GO:0003677">
    <property type="term" value="F:DNA binding"/>
    <property type="evidence" value="ECO:0007669"/>
    <property type="project" value="InterPro"/>
</dbReference>
<dbReference type="SUPFAM" id="SSF47781">
    <property type="entry name" value="RuvA domain 2-like"/>
    <property type="match status" value="1"/>
</dbReference>
<dbReference type="PROSITE" id="PS01055">
    <property type="entry name" value="DNA_LIGASE_N1"/>
    <property type="match status" value="1"/>
</dbReference>
<evidence type="ECO:0000259" key="17">
    <source>
        <dbReference type="PROSITE" id="PS50172"/>
    </source>
</evidence>